<feature type="region of interest" description="Disordered" evidence="2">
    <location>
        <begin position="1"/>
        <end position="69"/>
    </location>
</feature>
<dbReference type="InterPro" id="IPR031974">
    <property type="entry name" value="PDCD7"/>
</dbReference>
<evidence type="ECO:0000256" key="2">
    <source>
        <dbReference type="SAM" id="MobiDB-lite"/>
    </source>
</evidence>
<evidence type="ECO:0008006" key="5">
    <source>
        <dbReference type="Google" id="ProtNLM"/>
    </source>
</evidence>
<proteinExistence type="predicted"/>
<dbReference type="Pfam" id="PF16021">
    <property type="entry name" value="PDCD7"/>
    <property type="match status" value="1"/>
</dbReference>
<dbReference type="GO" id="GO:0005689">
    <property type="term" value="C:U12-type spliceosomal complex"/>
    <property type="evidence" value="ECO:0007669"/>
    <property type="project" value="TreeGrafter"/>
</dbReference>
<feature type="coiled-coil region" evidence="1">
    <location>
        <begin position="281"/>
        <end position="311"/>
    </location>
</feature>
<name>A0A8C6LWF4_NOTFU</name>
<keyword evidence="1" id="KW-0175">Coiled coil</keyword>
<sequence>MTHSYTAGGARAPPFFSGSMDRSHLHSAAGPPGSSHPDRTGSSWTPPAAYGVRGDFPQHLPRGAAFGGPGVPVRPPFGFGPTASPPPLGFPGPAPAYGGVSVFRPPQHGPHCGPRQPCPPSGTEDQEARQKRQDQQWLARFLQSRAQTTGEPETQQRLSVRGPVLRDTLCGAARLVSRLEELRLRADPESGLLASRVKEELLRRLGELQGSEGLVATVAQSRARRRRARARLQLEKKLSEEHRAEKEAAIDAWRMRQVQQVEEKKKEQELKRAADSVLCEVRKKQADVKRMQDVLRSLEKLRRLRKEAASRKGQFLTNEVFSSSLEQLRSVMKRRTSLYSAEEKALMVMLEGEQEEERRREQEKRVKKERERQLERRSRVDSILFGDGRPADLVLQPFTDYYRQAERSLQALIHIRREWDAFLVAADHPDGSTVPQSWILPDPPSDHVWASALQAADAD</sequence>
<evidence type="ECO:0000256" key="1">
    <source>
        <dbReference type="SAM" id="Coils"/>
    </source>
</evidence>
<dbReference type="InterPro" id="IPR052831">
    <property type="entry name" value="Apoptosis_promoter"/>
</dbReference>
<dbReference type="PANTHER" id="PTHR48190">
    <property type="entry name" value="PROGRAMMED CELL DEATH PROTEIN 7"/>
    <property type="match status" value="1"/>
</dbReference>
<feature type="region of interest" description="Disordered" evidence="2">
    <location>
        <begin position="351"/>
        <end position="371"/>
    </location>
</feature>
<dbReference type="PANTHER" id="PTHR48190:SF2">
    <property type="entry name" value="PROGRAMMED CELL DEATH PROTEIN 7"/>
    <property type="match status" value="1"/>
</dbReference>
<dbReference type="GeneTree" id="ENSGT00940000179556"/>
<feature type="region of interest" description="Disordered" evidence="2">
    <location>
        <begin position="98"/>
        <end position="135"/>
    </location>
</feature>
<reference evidence="3" key="2">
    <citation type="submission" date="2025-09" db="UniProtKB">
        <authorList>
            <consortium name="Ensembl"/>
        </authorList>
    </citation>
    <scope>IDENTIFICATION</scope>
</reference>
<protein>
    <recommendedName>
        <fullName evidence="5">Programmed cell death 7</fullName>
    </recommendedName>
</protein>
<evidence type="ECO:0000313" key="3">
    <source>
        <dbReference type="Ensembl" id="ENSNFUP00015027583.1"/>
    </source>
</evidence>
<dbReference type="Ensembl" id="ENSNFUT00015028809.1">
    <property type="protein sequence ID" value="ENSNFUP00015027583.1"/>
    <property type="gene ID" value="ENSNFUG00015013341.1"/>
</dbReference>
<gene>
    <name evidence="3" type="primary">pdcd7</name>
</gene>
<reference evidence="3" key="1">
    <citation type="submission" date="2025-08" db="UniProtKB">
        <authorList>
            <consortium name="Ensembl"/>
        </authorList>
    </citation>
    <scope>IDENTIFICATION</scope>
</reference>
<dbReference type="AlphaFoldDB" id="A0A8C6LWF4"/>
<keyword evidence="4" id="KW-1185">Reference proteome</keyword>
<dbReference type="Proteomes" id="UP000694548">
    <property type="component" value="Unassembled WGS sequence"/>
</dbReference>
<organism evidence="3 4">
    <name type="scientific">Nothobranchius furzeri</name>
    <name type="common">Turquoise killifish</name>
    <dbReference type="NCBI Taxonomy" id="105023"/>
    <lineage>
        <taxon>Eukaryota</taxon>
        <taxon>Metazoa</taxon>
        <taxon>Chordata</taxon>
        <taxon>Craniata</taxon>
        <taxon>Vertebrata</taxon>
        <taxon>Euteleostomi</taxon>
        <taxon>Actinopterygii</taxon>
        <taxon>Neopterygii</taxon>
        <taxon>Teleostei</taxon>
        <taxon>Neoteleostei</taxon>
        <taxon>Acanthomorphata</taxon>
        <taxon>Ovalentaria</taxon>
        <taxon>Atherinomorphae</taxon>
        <taxon>Cyprinodontiformes</taxon>
        <taxon>Nothobranchiidae</taxon>
        <taxon>Nothobranchius</taxon>
    </lineage>
</organism>
<accession>A0A8C6LWF4</accession>
<evidence type="ECO:0000313" key="4">
    <source>
        <dbReference type="Proteomes" id="UP000694548"/>
    </source>
</evidence>
<feature type="compositionally biased region" description="Basic and acidic residues" evidence="2">
    <location>
        <begin position="356"/>
        <end position="371"/>
    </location>
</feature>